<gene>
    <name evidence="2" type="ORF">PLXY2_LOCUS14548</name>
</gene>
<feature type="region of interest" description="Disordered" evidence="1">
    <location>
        <begin position="214"/>
        <end position="354"/>
    </location>
</feature>
<feature type="region of interest" description="Disordered" evidence="1">
    <location>
        <begin position="145"/>
        <end position="170"/>
    </location>
</feature>
<dbReference type="Proteomes" id="UP000653454">
    <property type="component" value="Unassembled WGS sequence"/>
</dbReference>
<feature type="region of interest" description="Disordered" evidence="1">
    <location>
        <begin position="1"/>
        <end position="71"/>
    </location>
</feature>
<feature type="compositionally biased region" description="Acidic residues" evidence="1">
    <location>
        <begin position="26"/>
        <end position="40"/>
    </location>
</feature>
<feature type="compositionally biased region" description="Low complexity" evidence="1">
    <location>
        <begin position="330"/>
        <end position="344"/>
    </location>
</feature>
<evidence type="ECO:0000313" key="3">
    <source>
        <dbReference type="Proteomes" id="UP000653454"/>
    </source>
</evidence>
<dbReference type="AlphaFoldDB" id="A0A8S4G8T9"/>
<organism evidence="2 3">
    <name type="scientific">Plutella xylostella</name>
    <name type="common">Diamondback moth</name>
    <name type="synonym">Plutella maculipennis</name>
    <dbReference type="NCBI Taxonomy" id="51655"/>
    <lineage>
        <taxon>Eukaryota</taxon>
        <taxon>Metazoa</taxon>
        <taxon>Ecdysozoa</taxon>
        <taxon>Arthropoda</taxon>
        <taxon>Hexapoda</taxon>
        <taxon>Insecta</taxon>
        <taxon>Pterygota</taxon>
        <taxon>Neoptera</taxon>
        <taxon>Endopterygota</taxon>
        <taxon>Lepidoptera</taxon>
        <taxon>Glossata</taxon>
        <taxon>Ditrysia</taxon>
        <taxon>Yponomeutoidea</taxon>
        <taxon>Plutellidae</taxon>
        <taxon>Plutella</taxon>
    </lineage>
</organism>
<feature type="compositionally biased region" description="Gly residues" evidence="1">
    <location>
        <begin position="215"/>
        <end position="231"/>
    </location>
</feature>
<proteinExistence type="predicted"/>
<evidence type="ECO:0000256" key="1">
    <source>
        <dbReference type="SAM" id="MobiDB-lite"/>
    </source>
</evidence>
<comment type="caution">
    <text evidence="2">The sequence shown here is derived from an EMBL/GenBank/DDBJ whole genome shotgun (WGS) entry which is preliminary data.</text>
</comment>
<feature type="compositionally biased region" description="Acidic residues" evidence="1">
    <location>
        <begin position="50"/>
        <end position="63"/>
    </location>
</feature>
<keyword evidence="3" id="KW-1185">Reference proteome</keyword>
<feature type="compositionally biased region" description="Low complexity" evidence="1">
    <location>
        <begin position="232"/>
        <end position="255"/>
    </location>
</feature>
<feature type="compositionally biased region" description="Polar residues" evidence="1">
    <location>
        <begin position="320"/>
        <end position="329"/>
    </location>
</feature>
<evidence type="ECO:0000313" key="2">
    <source>
        <dbReference type="EMBL" id="CAG9136284.1"/>
    </source>
</evidence>
<protein>
    <submittedName>
        <fullName evidence="2">(diamondback moth) hypothetical protein</fullName>
    </submittedName>
</protein>
<name>A0A8S4G8T9_PLUXY</name>
<reference evidence="2" key="1">
    <citation type="submission" date="2020-11" db="EMBL/GenBank/DDBJ databases">
        <authorList>
            <person name="Whiteford S."/>
        </authorList>
    </citation>
    <scope>NUCLEOTIDE SEQUENCE</scope>
</reference>
<accession>A0A8S4G8T9</accession>
<feature type="compositionally biased region" description="Pro residues" evidence="1">
    <location>
        <begin position="160"/>
        <end position="170"/>
    </location>
</feature>
<sequence>MLTKENDSAANNYDEDAISAAAPSSSDDEDNVVNDHDDDVTNSAAASSSGDDDDDVVNDDEDANSTAVPLEILRGNDEDNVVNDDVDNDVVVVADWLTVTWAQGGMPLQGDGAGDALDSVRGRCGRAGSLAANPGEKLLELLRPSSATPRRHSTAACAPPAAPQPRPAPAHAPPRGFVYCPSDALPYCPPSRLAPPPAPIIKVTAVLLIGATSTTGGGAPARAGARGGGARAAGAAARAPAPRLPAAAPPRAATHPPRPVQNDQNGNMKRTVAPVSPQPRLDCNRNPQPLLGRRLQRSQPEAPYIAPVQTGPPPRRSPSAGSNISVRQDSNVSSDSFSQTSSPSYTTKTMETPLLPHQSVNKSLNAKIARQLLLKEAAEAQAGAAGAGGAGGITKSASTPAALQTIVRLQAGSNLSLHHRMLRDMRAGAGSAQRFRLLQLALNAVALLAISAALFAYFQANPAVQVSLAVLFSCLGFVEVRRRWYEYENITGALFAYFQANPAVQVSSVVLFHCLRVVEVRGRCQQDIAGALIAYF</sequence>
<dbReference type="EMBL" id="CAJHNJ030000133">
    <property type="protein sequence ID" value="CAG9136284.1"/>
    <property type="molecule type" value="Genomic_DNA"/>
</dbReference>